<accession>A0ABP8QK51</accession>
<dbReference type="EMBL" id="BAABHF010000035">
    <property type="protein sequence ID" value="GAA4504774.1"/>
    <property type="molecule type" value="Genomic_DNA"/>
</dbReference>
<feature type="compositionally biased region" description="Basic and acidic residues" evidence="1">
    <location>
        <begin position="94"/>
        <end position="106"/>
    </location>
</feature>
<dbReference type="RefSeq" id="WP_345469441.1">
    <property type="nucleotide sequence ID" value="NZ_BAABHF010000035.1"/>
</dbReference>
<gene>
    <name evidence="2" type="ORF">GCM10023191_059660</name>
</gene>
<sequence>MVAGGGAVAKSVFAAVGKFFRETAEDLRTPFQDLHLGGPELALPGGGSVPSRRFGQEMRQWQKDAGRREEGIAYAKRLPSSNSKKNTGGGIFGSKKDAEKAAREAVSHGGRARYRDECAKGDHVHAEFLNKHGEVSETRHFGWRKKK</sequence>
<reference evidence="3" key="1">
    <citation type="journal article" date="2019" name="Int. J. Syst. Evol. Microbiol.">
        <title>The Global Catalogue of Microorganisms (GCM) 10K type strain sequencing project: providing services to taxonomists for standard genome sequencing and annotation.</title>
        <authorList>
            <consortium name="The Broad Institute Genomics Platform"/>
            <consortium name="The Broad Institute Genome Sequencing Center for Infectious Disease"/>
            <person name="Wu L."/>
            <person name="Ma J."/>
        </authorList>
    </citation>
    <scope>NUCLEOTIDE SEQUENCE [LARGE SCALE GENOMIC DNA]</scope>
    <source>
        <strain evidence="3">JCM 17933</strain>
    </source>
</reference>
<evidence type="ECO:0000313" key="3">
    <source>
        <dbReference type="Proteomes" id="UP001500503"/>
    </source>
</evidence>
<evidence type="ECO:0000256" key="1">
    <source>
        <dbReference type="SAM" id="MobiDB-lite"/>
    </source>
</evidence>
<protein>
    <submittedName>
        <fullName evidence="2">Uncharacterized protein</fullName>
    </submittedName>
</protein>
<organism evidence="2 3">
    <name type="scientific">Actinoallomurus oryzae</name>
    <dbReference type="NCBI Taxonomy" id="502180"/>
    <lineage>
        <taxon>Bacteria</taxon>
        <taxon>Bacillati</taxon>
        <taxon>Actinomycetota</taxon>
        <taxon>Actinomycetes</taxon>
        <taxon>Streptosporangiales</taxon>
        <taxon>Thermomonosporaceae</taxon>
        <taxon>Actinoallomurus</taxon>
    </lineage>
</organism>
<feature type="compositionally biased region" description="Basic and acidic residues" evidence="1">
    <location>
        <begin position="54"/>
        <end position="71"/>
    </location>
</feature>
<evidence type="ECO:0000313" key="2">
    <source>
        <dbReference type="EMBL" id="GAA4504774.1"/>
    </source>
</evidence>
<keyword evidence="3" id="KW-1185">Reference proteome</keyword>
<comment type="caution">
    <text evidence="2">The sequence shown here is derived from an EMBL/GenBank/DDBJ whole genome shotgun (WGS) entry which is preliminary data.</text>
</comment>
<feature type="region of interest" description="Disordered" evidence="1">
    <location>
        <begin position="37"/>
        <end position="110"/>
    </location>
</feature>
<dbReference type="Proteomes" id="UP001500503">
    <property type="component" value="Unassembled WGS sequence"/>
</dbReference>
<proteinExistence type="predicted"/>
<name>A0ABP8QK51_9ACTN</name>